<keyword evidence="2" id="KW-0255">Endonuclease</keyword>
<dbReference type="Gene3D" id="1.10.30.50">
    <property type="match status" value="1"/>
</dbReference>
<accession>A0A560HGB6</accession>
<comment type="caution">
    <text evidence="2">The sequence shown here is derived from an EMBL/GenBank/DDBJ whole genome shotgun (WGS) entry which is preliminary data.</text>
</comment>
<dbReference type="AlphaFoldDB" id="A0A560HGB6"/>
<dbReference type="EMBL" id="VITR01000002">
    <property type="protein sequence ID" value="TWB45486.1"/>
    <property type="molecule type" value="Genomic_DNA"/>
</dbReference>
<reference evidence="2 3" key="1">
    <citation type="submission" date="2019-06" db="EMBL/GenBank/DDBJ databases">
        <title>Genomic Encyclopedia of Type Strains, Phase IV (KMG-V): Genome sequencing to study the core and pangenomes of soil and plant-associated prokaryotes.</title>
        <authorList>
            <person name="Whitman W."/>
        </authorList>
    </citation>
    <scope>NUCLEOTIDE SEQUENCE [LARGE SCALE GENOMIC DNA]</scope>
    <source>
        <strain evidence="2 3">BR 11622</strain>
    </source>
</reference>
<dbReference type="GO" id="GO:0004519">
    <property type="term" value="F:endonuclease activity"/>
    <property type="evidence" value="ECO:0007669"/>
    <property type="project" value="UniProtKB-KW"/>
</dbReference>
<proteinExistence type="predicted"/>
<name>A0A560HGB6_9PROT</name>
<dbReference type="SMART" id="SM00507">
    <property type="entry name" value="HNHc"/>
    <property type="match status" value="1"/>
</dbReference>
<dbReference type="GO" id="GO:0003676">
    <property type="term" value="F:nucleic acid binding"/>
    <property type="evidence" value="ECO:0007669"/>
    <property type="project" value="InterPro"/>
</dbReference>
<organism evidence="2 3">
    <name type="scientific">Nitrospirillum amazonense</name>
    <dbReference type="NCBI Taxonomy" id="28077"/>
    <lineage>
        <taxon>Bacteria</taxon>
        <taxon>Pseudomonadati</taxon>
        <taxon>Pseudomonadota</taxon>
        <taxon>Alphaproteobacteria</taxon>
        <taxon>Rhodospirillales</taxon>
        <taxon>Azospirillaceae</taxon>
        <taxon>Nitrospirillum</taxon>
    </lineage>
</organism>
<keyword evidence="3" id="KW-1185">Reference proteome</keyword>
<keyword evidence="2" id="KW-0378">Hydrolase</keyword>
<sequence length="328" mass="37527">MDWPAVQPDDAASALLWRGEAEAELAMRVKIRLKRIASRKEILKRDWMKDDSVLRSMLIMRNPNQGTPFPLMPAEEQRLGAMWRKTGSDWGRDEIIAAMHLYEQLQGKPISKIAGSEVEQLAQKIGRAPTGVYNKLMNLRALDPRDGRTGFEGASKLDQVTWDEFYDAERQEIDVRRLSAERGRLWDGISEGAETSYPSLETEERRLSEKSTEWLLAHYSHRPRNLAPQRRSQRAATYERDAIVALLRKRLAGFRCEVDGCTSERFETSAGEYFIEVHHLIPLAAGGPDTLENTAAVCPTHHRLMHHGKEKRKITALLSDKRSKDKWL</sequence>
<evidence type="ECO:0000313" key="3">
    <source>
        <dbReference type="Proteomes" id="UP000315751"/>
    </source>
</evidence>
<dbReference type="InterPro" id="IPR002711">
    <property type="entry name" value="HNH"/>
</dbReference>
<dbReference type="CDD" id="cd00085">
    <property type="entry name" value="HNHc"/>
    <property type="match status" value="1"/>
</dbReference>
<protein>
    <submittedName>
        <fullName evidence="2">HNH endonuclease</fullName>
    </submittedName>
</protein>
<gene>
    <name evidence="2" type="ORF">FBZ90_102444</name>
</gene>
<dbReference type="InterPro" id="IPR003615">
    <property type="entry name" value="HNH_nuc"/>
</dbReference>
<evidence type="ECO:0000313" key="2">
    <source>
        <dbReference type="EMBL" id="TWB45486.1"/>
    </source>
</evidence>
<keyword evidence="2" id="KW-0540">Nuclease</keyword>
<dbReference type="GO" id="GO:0008270">
    <property type="term" value="F:zinc ion binding"/>
    <property type="evidence" value="ECO:0007669"/>
    <property type="project" value="InterPro"/>
</dbReference>
<dbReference type="Proteomes" id="UP000315751">
    <property type="component" value="Unassembled WGS sequence"/>
</dbReference>
<feature type="domain" description="HNH nuclease" evidence="1">
    <location>
        <begin position="246"/>
        <end position="303"/>
    </location>
</feature>
<dbReference type="Pfam" id="PF01844">
    <property type="entry name" value="HNH"/>
    <property type="match status" value="1"/>
</dbReference>
<evidence type="ECO:0000259" key="1">
    <source>
        <dbReference type="SMART" id="SM00507"/>
    </source>
</evidence>